<dbReference type="AlphaFoldDB" id="A0A4S8K0Z6"/>
<evidence type="ECO:0000313" key="5">
    <source>
        <dbReference type="Proteomes" id="UP000317650"/>
    </source>
</evidence>
<dbReference type="Pfam" id="PF22932">
    <property type="entry name" value="Ubiq_DUF_assoc"/>
    <property type="match status" value="1"/>
</dbReference>
<dbReference type="Pfam" id="PF04601">
    <property type="entry name" value="DUF569"/>
    <property type="match status" value="1"/>
</dbReference>
<evidence type="ECO:0000256" key="1">
    <source>
        <dbReference type="SAM" id="MobiDB-lite"/>
    </source>
</evidence>
<evidence type="ECO:0000259" key="3">
    <source>
        <dbReference type="Pfam" id="PF22932"/>
    </source>
</evidence>
<keyword evidence="5" id="KW-1185">Reference proteome</keyword>
<feature type="domain" description="DUF569" evidence="3">
    <location>
        <begin position="216"/>
        <end position="293"/>
    </location>
</feature>
<evidence type="ECO:0000313" key="4">
    <source>
        <dbReference type="EMBL" id="THU68342.1"/>
    </source>
</evidence>
<dbReference type="STRING" id="52838.A0A4S8K0Z6"/>
<dbReference type="InterPro" id="IPR054726">
    <property type="entry name" value="Ubiq_DUF569-assoc"/>
</dbReference>
<dbReference type="EMBL" id="PYDT01000002">
    <property type="protein sequence ID" value="THU68342.1"/>
    <property type="molecule type" value="Genomic_DNA"/>
</dbReference>
<dbReference type="InterPro" id="IPR007679">
    <property type="entry name" value="DUF569"/>
</dbReference>
<accession>A0A4S8K0Z6</accession>
<proteinExistence type="predicted"/>
<dbReference type="Proteomes" id="UP000317650">
    <property type="component" value="Chromosome 8"/>
</dbReference>
<feature type="domain" description="DUF569" evidence="2">
    <location>
        <begin position="31"/>
        <end position="172"/>
    </location>
</feature>
<dbReference type="InterPro" id="IPR008999">
    <property type="entry name" value="Actin-crosslinking"/>
</dbReference>
<name>A0A4S8K0Z6_MUSBA</name>
<feature type="compositionally biased region" description="Low complexity" evidence="1">
    <location>
        <begin position="187"/>
        <end position="210"/>
    </location>
</feature>
<gene>
    <name evidence="4" type="ORF">C4D60_Mb08t02910</name>
</gene>
<evidence type="ECO:0000259" key="2">
    <source>
        <dbReference type="Pfam" id="PF04601"/>
    </source>
</evidence>
<dbReference type="PANTHER" id="PTHR31205:SF69">
    <property type="entry name" value="ACTIN CROSS-LINKING PROTEIN (DUF569)"/>
    <property type="match status" value="1"/>
</dbReference>
<protein>
    <submittedName>
        <fullName evidence="4">Uncharacterized protein</fullName>
    </submittedName>
</protein>
<dbReference type="CDD" id="cd23340">
    <property type="entry name" value="beta-trefoil_FSCN_ACP-like"/>
    <property type="match status" value="1"/>
</dbReference>
<dbReference type="Gene3D" id="2.80.10.50">
    <property type="match status" value="1"/>
</dbReference>
<dbReference type="FunFam" id="2.80.10.50:FF:000067">
    <property type="entry name" value="BnaC05g19630D protein"/>
    <property type="match status" value="1"/>
</dbReference>
<reference evidence="4 5" key="1">
    <citation type="journal article" date="2019" name="Nat. Plants">
        <title>Genome sequencing of Musa balbisiana reveals subgenome evolution and function divergence in polyploid bananas.</title>
        <authorList>
            <person name="Yao X."/>
        </authorList>
    </citation>
    <scope>NUCLEOTIDE SEQUENCE [LARGE SCALE GENOMIC DNA]</scope>
    <source>
        <strain evidence="5">cv. DH-PKW</strain>
        <tissue evidence="4">Leaves</tissue>
    </source>
</reference>
<dbReference type="PANTHER" id="PTHR31205">
    <property type="entry name" value="ACTIN CROSS-LINKING PROTEIN (DUF569)"/>
    <property type="match status" value="1"/>
</dbReference>
<comment type="caution">
    <text evidence="4">The sequence shown here is derived from an EMBL/GenBank/DDBJ whole genome shotgun (WGS) entry which is preliminary data.</text>
</comment>
<sequence>MESGAIPNLNRPLITVDGTVFNGGLGFGLLMELFARAKVVRLRSHHDKFLVAEEEGEHVSQERDGSARGARWTVERVDGAPHAVRLRSWHGRYLTATDEAYLLGVTGKKVRLTLPPRLDSSLEWEPLREGVQVKLKTRYGNFLRGNGGLPPWRNSVTHDVPHRSSTQDWILWDVHVVEFLPNPPPSSSSTSPSSSPRLSNLESSSSFSSPLHKVEGRSIYYTVADDDGNVDDSIEWPHLTFNGTSVPEVTEKLKEETELNDIIVCTKNPLNQHLIPLHLHLPPNNTTMRLVVVDANSKGEFIELLVCLAFTRLIYASFTMDLLTSQFVN</sequence>
<dbReference type="SUPFAM" id="SSF50405">
    <property type="entry name" value="Actin-crosslinking proteins"/>
    <property type="match status" value="1"/>
</dbReference>
<feature type="region of interest" description="Disordered" evidence="1">
    <location>
        <begin position="183"/>
        <end position="210"/>
    </location>
</feature>
<organism evidence="4 5">
    <name type="scientific">Musa balbisiana</name>
    <name type="common">Banana</name>
    <dbReference type="NCBI Taxonomy" id="52838"/>
    <lineage>
        <taxon>Eukaryota</taxon>
        <taxon>Viridiplantae</taxon>
        <taxon>Streptophyta</taxon>
        <taxon>Embryophyta</taxon>
        <taxon>Tracheophyta</taxon>
        <taxon>Spermatophyta</taxon>
        <taxon>Magnoliopsida</taxon>
        <taxon>Liliopsida</taxon>
        <taxon>Zingiberales</taxon>
        <taxon>Musaceae</taxon>
        <taxon>Musa</taxon>
    </lineage>
</organism>